<dbReference type="AlphaFoldDB" id="A0A9W6B355"/>
<organism evidence="1 2">
    <name type="scientific">Philodulcilactobacillus myokoensis</name>
    <dbReference type="NCBI Taxonomy" id="2929573"/>
    <lineage>
        <taxon>Bacteria</taxon>
        <taxon>Bacillati</taxon>
        <taxon>Bacillota</taxon>
        <taxon>Bacilli</taxon>
        <taxon>Lactobacillales</taxon>
        <taxon>Lactobacillaceae</taxon>
        <taxon>Philodulcilactobacillus</taxon>
    </lineage>
</organism>
<evidence type="ECO:0000313" key="1">
    <source>
        <dbReference type="EMBL" id="GLB47370.1"/>
    </source>
</evidence>
<reference evidence="1" key="1">
    <citation type="submission" date="2022-07" db="EMBL/GenBank/DDBJ databases">
        <authorList>
            <person name="Kouya T."/>
            <person name="Ishiyama Y."/>
        </authorList>
    </citation>
    <scope>NUCLEOTIDE SEQUENCE</scope>
    <source>
        <strain evidence="1">WR16-4</strain>
    </source>
</reference>
<sequence length="64" mass="7699">MKVRLWVLFFIHKIKSKGDDDLEVQIKVQIRSLKQMQNIWEEFTYGKRQRLESQAIISQTVCNC</sequence>
<reference evidence="1" key="2">
    <citation type="journal article" date="2023" name="PLoS ONE">
        <title>Philodulcilactobacillus myokoensis gen. nov., sp. nov., a fructophilic, acidophilic, and agar-phobic lactic acid bacterium isolated from fermented vegetable extracts.</title>
        <authorList>
            <person name="Kouya T."/>
            <person name="Ishiyama Y."/>
            <person name="Ohashi S."/>
            <person name="Kumakubo R."/>
            <person name="Yamazaki T."/>
            <person name="Otaki T."/>
        </authorList>
    </citation>
    <scope>NUCLEOTIDE SEQUENCE</scope>
    <source>
        <strain evidence="1">WR16-4</strain>
    </source>
</reference>
<name>A0A9W6B355_9LACO</name>
<evidence type="ECO:0000313" key="2">
    <source>
        <dbReference type="Proteomes" id="UP001144204"/>
    </source>
</evidence>
<keyword evidence="2" id="KW-1185">Reference proteome</keyword>
<protein>
    <submittedName>
        <fullName evidence="1">Uncharacterized protein</fullName>
    </submittedName>
</protein>
<comment type="caution">
    <text evidence="1">The sequence shown here is derived from an EMBL/GenBank/DDBJ whole genome shotgun (WGS) entry which is preliminary data.</text>
</comment>
<dbReference type="EMBL" id="BRPL01000002">
    <property type="protein sequence ID" value="GLB47370.1"/>
    <property type="molecule type" value="Genomic_DNA"/>
</dbReference>
<accession>A0A9W6B355</accession>
<proteinExistence type="predicted"/>
<dbReference type="Proteomes" id="UP001144204">
    <property type="component" value="Unassembled WGS sequence"/>
</dbReference>
<gene>
    <name evidence="1" type="ORF">WR164_13490</name>
</gene>